<dbReference type="GO" id="GO:0005737">
    <property type="term" value="C:cytoplasm"/>
    <property type="evidence" value="ECO:0007669"/>
    <property type="project" value="TreeGrafter"/>
</dbReference>
<dbReference type="InterPro" id="IPR008978">
    <property type="entry name" value="HSP20-like_chaperone"/>
</dbReference>
<keyword evidence="3" id="KW-1185">Reference proteome</keyword>
<dbReference type="PANTHER" id="PTHR12356">
    <property type="entry name" value="NUCLEAR MOVEMENT PROTEIN NUDC"/>
    <property type="match status" value="1"/>
</dbReference>
<dbReference type="PROSITE" id="PS51203">
    <property type="entry name" value="CS"/>
    <property type="match status" value="1"/>
</dbReference>
<dbReference type="OrthoDB" id="515366at2759"/>
<accession>C1MVA4</accession>
<dbReference type="AlphaFoldDB" id="C1MVA4"/>
<dbReference type="eggNOG" id="KOG2265">
    <property type="taxonomic scope" value="Eukaryota"/>
</dbReference>
<feature type="domain" description="CS" evidence="1">
    <location>
        <begin position="16"/>
        <end position="104"/>
    </location>
</feature>
<dbReference type="GO" id="GO:0051082">
    <property type="term" value="F:unfolded protein binding"/>
    <property type="evidence" value="ECO:0007669"/>
    <property type="project" value="TreeGrafter"/>
</dbReference>
<evidence type="ECO:0000313" key="2">
    <source>
        <dbReference type="EMBL" id="EEH56472.1"/>
    </source>
</evidence>
<dbReference type="InterPro" id="IPR037898">
    <property type="entry name" value="NudC_fam"/>
</dbReference>
<evidence type="ECO:0000259" key="1">
    <source>
        <dbReference type="PROSITE" id="PS51203"/>
    </source>
</evidence>
<dbReference type="Pfam" id="PF04969">
    <property type="entry name" value="CS"/>
    <property type="match status" value="1"/>
</dbReference>
<dbReference type="Gene3D" id="2.60.40.790">
    <property type="match status" value="1"/>
</dbReference>
<dbReference type="STRING" id="564608.C1MVA4"/>
<name>C1MVA4_MICPC</name>
<dbReference type="PANTHER" id="PTHR12356:SF18">
    <property type="entry name" value="NUDC DOMAIN-CONTAINING PROTEIN 2"/>
    <property type="match status" value="1"/>
</dbReference>
<sequence>MADQLAPSKRHAHEHEGRVVYEWDQTLDELNLYVPVPKGIGAKMLDVDVGADALKFGIRGNPPYLAHDLSHSVKTSDCFWTLEDGELHVTLQKMKRGKPWDALFKGHEGGLDAFAEREERERLMKGAGAAFNGEAPSADAFMGGIKHAS</sequence>
<dbReference type="RefSeq" id="XP_003059340.1">
    <property type="nucleotide sequence ID" value="XM_003059294.1"/>
</dbReference>
<protein>
    <submittedName>
        <fullName evidence="2">Predicted protein</fullName>
    </submittedName>
</protein>
<dbReference type="EMBL" id="GG663740">
    <property type="protein sequence ID" value="EEH56472.1"/>
    <property type="molecule type" value="Genomic_DNA"/>
</dbReference>
<evidence type="ECO:0000313" key="3">
    <source>
        <dbReference type="Proteomes" id="UP000001876"/>
    </source>
</evidence>
<proteinExistence type="predicted"/>
<dbReference type="Proteomes" id="UP000001876">
    <property type="component" value="Unassembled WGS sequence"/>
</dbReference>
<dbReference type="GO" id="GO:0006457">
    <property type="term" value="P:protein folding"/>
    <property type="evidence" value="ECO:0007669"/>
    <property type="project" value="TreeGrafter"/>
</dbReference>
<dbReference type="KEGG" id="mpp:MICPUCDRAFT_44443"/>
<gene>
    <name evidence="2" type="ORF">MICPUCDRAFT_44443</name>
</gene>
<organism evidence="3">
    <name type="scientific">Micromonas pusilla (strain CCMP1545)</name>
    <name type="common">Picoplanktonic green alga</name>
    <dbReference type="NCBI Taxonomy" id="564608"/>
    <lineage>
        <taxon>Eukaryota</taxon>
        <taxon>Viridiplantae</taxon>
        <taxon>Chlorophyta</taxon>
        <taxon>Mamiellophyceae</taxon>
        <taxon>Mamiellales</taxon>
        <taxon>Mamiellaceae</taxon>
        <taxon>Micromonas</taxon>
    </lineage>
</organism>
<reference evidence="2" key="1">
    <citation type="journal article" date="2009" name="Science">
        <title>Green evolution and dynamic adaptations revealed by genomes of the marine picoeukaryotes Micromonas.</title>
        <authorList>
            <person name="Worden A.Z."/>
            <person name="Lee J.H."/>
            <person name="Mock T."/>
            <person name="Rouze P."/>
            <person name="Simmons M.P."/>
            <person name="Aerts A.L."/>
            <person name="Allen A.E."/>
            <person name="Cuvelier M.L."/>
            <person name="Derelle E."/>
            <person name="Everett M.V."/>
            <person name="Foulon E."/>
            <person name="Grimwood J."/>
            <person name="Gundlach H."/>
            <person name="Henrissat B."/>
            <person name="Napoli C."/>
            <person name="McDonald S.M."/>
            <person name="Parker M.S."/>
            <person name="Rombauts S."/>
            <person name="Salamov A."/>
            <person name="Von Dassow P."/>
            <person name="Badger J.H."/>
            <person name="Coutinho P.M."/>
            <person name="Demir E."/>
            <person name="Dubchak I."/>
            <person name="Gentemann C."/>
            <person name="Eikrem W."/>
            <person name="Gready J.E."/>
            <person name="John U."/>
            <person name="Lanier W."/>
            <person name="Lindquist E.A."/>
            <person name="Lucas S."/>
            <person name="Mayer K.F."/>
            <person name="Moreau H."/>
            <person name="Not F."/>
            <person name="Otillar R."/>
            <person name="Panaud O."/>
            <person name="Pangilinan J."/>
            <person name="Paulsen I."/>
            <person name="Piegu B."/>
            <person name="Poliakov A."/>
            <person name="Robbens S."/>
            <person name="Schmutz J."/>
            <person name="Toulza E."/>
            <person name="Wyss T."/>
            <person name="Zelensky A."/>
            <person name="Zhou K."/>
            <person name="Armbrust E.V."/>
            <person name="Bhattacharya D."/>
            <person name="Goodenough U.W."/>
            <person name="Van de Peer Y."/>
            <person name="Grigoriev I.V."/>
        </authorList>
    </citation>
    <scope>NUCLEOTIDE SEQUENCE [LARGE SCALE GENOMIC DNA]</scope>
    <source>
        <strain evidence="2">CCMP1545</strain>
    </source>
</reference>
<dbReference type="OMA" id="RDVECSL"/>
<dbReference type="SUPFAM" id="SSF49764">
    <property type="entry name" value="HSP20-like chaperones"/>
    <property type="match status" value="1"/>
</dbReference>
<dbReference type="GeneID" id="9685073"/>
<dbReference type="CDD" id="cd06467">
    <property type="entry name" value="p23_NUDC_like"/>
    <property type="match status" value="1"/>
</dbReference>
<dbReference type="InterPro" id="IPR007052">
    <property type="entry name" value="CS_dom"/>
</dbReference>